<evidence type="ECO:0000259" key="4">
    <source>
        <dbReference type="Pfam" id="PF13439"/>
    </source>
</evidence>
<dbReference type="Pfam" id="PF13692">
    <property type="entry name" value="Glyco_trans_1_4"/>
    <property type="match status" value="1"/>
</dbReference>
<evidence type="ECO:0000256" key="2">
    <source>
        <dbReference type="ARBA" id="ARBA00022679"/>
    </source>
</evidence>
<name>A0ABS6U683_9PSEU</name>
<dbReference type="EMBL" id="JADQDF010000001">
    <property type="protein sequence ID" value="MBW0127481.1"/>
    <property type="molecule type" value="Genomic_DNA"/>
</dbReference>
<evidence type="ECO:0000256" key="3">
    <source>
        <dbReference type="SAM" id="MobiDB-lite"/>
    </source>
</evidence>
<dbReference type="Proteomes" id="UP000694300">
    <property type="component" value="Unassembled WGS sequence"/>
</dbReference>
<accession>A0ABS6U683</accession>
<feature type="region of interest" description="Disordered" evidence="3">
    <location>
        <begin position="370"/>
        <end position="392"/>
    </location>
</feature>
<comment type="caution">
    <text evidence="5">The sequence shown here is derived from an EMBL/GenBank/DDBJ whole genome shotgun (WGS) entry which is preliminary data.</text>
</comment>
<dbReference type="RefSeq" id="WP_218595549.1">
    <property type="nucleotide sequence ID" value="NZ_JADQDE010000056.1"/>
</dbReference>
<dbReference type="Pfam" id="PF13439">
    <property type="entry name" value="Glyco_transf_4"/>
    <property type="match status" value="1"/>
</dbReference>
<protein>
    <submittedName>
        <fullName evidence="5">Glycosyltransferase</fullName>
    </submittedName>
</protein>
<evidence type="ECO:0000313" key="6">
    <source>
        <dbReference type="Proteomes" id="UP000694300"/>
    </source>
</evidence>
<evidence type="ECO:0000313" key="5">
    <source>
        <dbReference type="EMBL" id="MBW0127481.1"/>
    </source>
</evidence>
<gene>
    <name evidence="5" type="ORF">I4I82_07265</name>
</gene>
<dbReference type="PANTHER" id="PTHR12526">
    <property type="entry name" value="GLYCOSYLTRANSFERASE"/>
    <property type="match status" value="1"/>
</dbReference>
<dbReference type="PANTHER" id="PTHR12526:SF635">
    <property type="entry name" value="GLYCOSYL TRANSFERASE GROUP 1"/>
    <property type="match status" value="1"/>
</dbReference>
<proteinExistence type="predicted"/>
<sequence>MKVLHVITGLAAGGAERYLRSLIAHSSADADVLALAALGVVAEELRAHGIRVDSIGMSGNRDVRALARIRRHIRDGNYDVVHTHLFRAQLYGSLAARAAKVPVVISTEHSLKEADFEGRSADNPLFRLIYQLAARQHDRMLAVSEDVANCLRRRVGGSVDIGVVPLGLDVASYAFDPVARERTRTELGIRPDQFVVGLVGRLIELKRFEVVVEALADLPERVVGLVVGAGPQQDALSQLAIRLGVEHRVRFVGEVADVSPMLSCMDLLASPCREETYGLALLEGLAAGLPVLYSSCPALDDVRRVEAARMEDERREVALDSTPSEFGAAIRRVLDTDPLPRQTPQIMRRLGIAAAASMVDDNYEELLDAAGRRHGQRTRGGPVLSALGRRSH</sequence>
<dbReference type="InterPro" id="IPR028098">
    <property type="entry name" value="Glyco_trans_4-like_N"/>
</dbReference>
<keyword evidence="2" id="KW-0808">Transferase</keyword>
<keyword evidence="6" id="KW-1185">Reference proteome</keyword>
<keyword evidence="1" id="KW-0328">Glycosyltransferase</keyword>
<organism evidence="5 6">
    <name type="scientific">Pseudonocardia oceani</name>
    <dbReference type="NCBI Taxonomy" id="2792013"/>
    <lineage>
        <taxon>Bacteria</taxon>
        <taxon>Bacillati</taxon>
        <taxon>Actinomycetota</taxon>
        <taxon>Actinomycetes</taxon>
        <taxon>Pseudonocardiales</taxon>
        <taxon>Pseudonocardiaceae</taxon>
        <taxon>Pseudonocardia</taxon>
    </lineage>
</organism>
<feature type="domain" description="Glycosyltransferase subfamily 4-like N-terminal" evidence="4">
    <location>
        <begin position="13"/>
        <end position="171"/>
    </location>
</feature>
<evidence type="ECO:0000256" key="1">
    <source>
        <dbReference type="ARBA" id="ARBA00022676"/>
    </source>
</evidence>
<reference evidence="5 6" key="1">
    <citation type="submission" date="2020-11" db="EMBL/GenBank/DDBJ databases">
        <title>Pseudonocardia abyssalis sp. nov. and Pseudonocardia oceani sp. nov., description and phylogenomic analysis of two novel actinomycetes isolated from the deep Southern Ocean.</title>
        <authorList>
            <person name="Parra J."/>
        </authorList>
    </citation>
    <scope>NUCLEOTIDE SEQUENCE [LARGE SCALE GENOMIC DNA]</scope>
    <source>
        <strain evidence="6">KRD185</strain>
    </source>
</reference>